<feature type="compositionally biased region" description="Polar residues" evidence="2">
    <location>
        <begin position="476"/>
        <end position="488"/>
    </location>
</feature>
<keyword evidence="4" id="KW-1185">Reference proteome</keyword>
<sequence>MEPGDDFQTNHDGRMQKSEEMNIYNISNTNDTELSSTTRENLVTSSDDDNSENVNKNNEEDISHDDVFKALKIKVEEGNKLSLENEELKKEISSLKRSIKYYQKNYVDNNKYKNLHDENQELIQKLNESNKELQNYKNYHESFNKEIRELQKELDTKNEDISDLKESNAILKEEASKYQSALGAAANFRTSDDKNHSVQLKKDILSLQDTIEIYVTNLKGNIEVNFEEVKKLLQYYGYHKITTESQSKPFIKAILQRFVLDIIFEQARKYFENKDTTSLETVVLVKSLDLCSTLREFSEARNGTDTITPISSIKIRQEACVALSNRGFSEIIENSKTIEHNFIEFVKQILNKSLDKYRTINDPAKKQSVENMAANIIREVVRLFWFRLRAQEPIIKSSWIDPHIKIDPKTMTGRWEKGEEDIDNLIVDLCYFPMIGLDLDNPTKRKLYTRAKVFPRYKEKANSYASLFSNMVKSVMTTETKPESPTQHAENDSEHKS</sequence>
<reference evidence="3 4" key="1">
    <citation type="submission" date="2018-06" db="EMBL/GenBank/DDBJ databases">
        <title>Comparative genomics reveals the genomic features of Rhizophagus irregularis, R. cerebriforme, R. diaphanum and Gigaspora rosea, and their symbiotic lifestyle signature.</title>
        <authorList>
            <person name="Morin E."/>
            <person name="San Clemente H."/>
            <person name="Chen E.C.H."/>
            <person name="De La Providencia I."/>
            <person name="Hainaut M."/>
            <person name="Kuo A."/>
            <person name="Kohler A."/>
            <person name="Murat C."/>
            <person name="Tang N."/>
            <person name="Roy S."/>
            <person name="Loubradou J."/>
            <person name="Henrissat B."/>
            <person name="Grigoriev I.V."/>
            <person name="Corradi N."/>
            <person name="Roux C."/>
            <person name="Martin F.M."/>
        </authorList>
    </citation>
    <scope>NUCLEOTIDE SEQUENCE [LARGE SCALE GENOMIC DNA]</scope>
    <source>
        <strain evidence="3 4">DAOM 227022</strain>
    </source>
</reference>
<evidence type="ECO:0000313" key="4">
    <source>
        <dbReference type="Proteomes" id="UP000265703"/>
    </source>
</evidence>
<evidence type="ECO:0000256" key="1">
    <source>
        <dbReference type="SAM" id="Coils"/>
    </source>
</evidence>
<evidence type="ECO:0000313" key="3">
    <source>
        <dbReference type="EMBL" id="RIA82052.1"/>
    </source>
</evidence>
<feature type="region of interest" description="Disordered" evidence="2">
    <location>
        <begin position="476"/>
        <end position="497"/>
    </location>
</feature>
<proteinExistence type="predicted"/>
<feature type="region of interest" description="Disordered" evidence="2">
    <location>
        <begin position="1"/>
        <end position="60"/>
    </location>
</feature>
<feature type="compositionally biased region" description="Basic and acidic residues" evidence="2">
    <location>
        <begin position="8"/>
        <end position="20"/>
    </location>
</feature>
<name>A0A397S974_9GLOM</name>
<feature type="coiled-coil region" evidence="1">
    <location>
        <begin position="71"/>
        <end position="181"/>
    </location>
</feature>
<accession>A0A397S974</accession>
<gene>
    <name evidence="3" type="ORF">C1645_789108</name>
</gene>
<protein>
    <submittedName>
        <fullName evidence="3">Uncharacterized protein</fullName>
    </submittedName>
</protein>
<dbReference type="EMBL" id="QKYT01000709">
    <property type="protein sequence ID" value="RIA82052.1"/>
    <property type="molecule type" value="Genomic_DNA"/>
</dbReference>
<comment type="caution">
    <text evidence="3">The sequence shown here is derived from an EMBL/GenBank/DDBJ whole genome shotgun (WGS) entry which is preliminary data.</text>
</comment>
<dbReference type="OrthoDB" id="2395291at2759"/>
<evidence type="ECO:0000256" key="2">
    <source>
        <dbReference type="SAM" id="MobiDB-lite"/>
    </source>
</evidence>
<organism evidence="3 4">
    <name type="scientific">Glomus cerebriforme</name>
    <dbReference type="NCBI Taxonomy" id="658196"/>
    <lineage>
        <taxon>Eukaryota</taxon>
        <taxon>Fungi</taxon>
        <taxon>Fungi incertae sedis</taxon>
        <taxon>Mucoromycota</taxon>
        <taxon>Glomeromycotina</taxon>
        <taxon>Glomeromycetes</taxon>
        <taxon>Glomerales</taxon>
        <taxon>Glomeraceae</taxon>
        <taxon>Glomus</taxon>
    </lineage>
</organism>
<dbReference type="STRING" id="658196.A0A397S974"/>
<keyword evidence="1" id="KW-0175">Coiled coil</keyword>
<dbReference type="AlphaFoldDB" id="A0A397S974"/>
<feature type="compositionally biased region" description="Polar residues" evidence="2">
    <location>
        <begin position="24"/>
        <end position="45"/>
    </location>
</feature>
<dbReference type="Proteomes" id="UP000265703">
    <property type="component" value="Unassembled WGS sequence"/>
</dbReference>